<dbReference type="InterPro" id="IPR000639">
    <property type="entry name" value="Epox_hydrolase-like"/>
</dbReference>
<feature type="domain" description="Epoxide hydrolase N-terminal" evidence="4">
    <location>
        <begin position="8"/>
        <end position="113"/>
    </location>
</feature>
<dbReference type="InterPro" id="IPR029058">
    <property type="entry name" value="AB_hydrolase_fold"/>
</dbReference>
<dbReference type="InterPro" id="IPR016292">
    <property type="entry name" value="Epoxide_hydrolase"/>
</dbReference>
<reference evidence="5 6" key="1">
    <citation type="journal article" date="2019" name="Int. J. Syst. Evol. Microbiol.">
        <title>The Global Catalogue of Microorganisms (GCM) 10K type strain sequencing project: providing services to taxonomists for standard genome sequencing and annotation.</title>
        <authorList>
            <consortium name="The Broad Institute Genomics Platform"/>
            <consortium name="The Broad Institute Genome Sequencing Center for Infectious Disease"/>
            <person name="Wu L."/>
            <person name="Ma J."/>
        </authorList>
    </citation>
    <scope>NUCLEOTIDE SEQUENCE [LARGE SCALE GENOMIC DNA]</scope>
    <source>
        <strain evidence="5 6">PSR21</strain>
    </source>
</reference>
<comment type="caution">
    <text evidence="5">The sequence shown here is derived from an EMBL/GenBank/DDBJ whole genome shotgun (WGS) entry which is preliminary data.</text>
</comment>
<name>A0ABD6AE14_9EURY</name>
<dbReference type="EC" id="3.-.-.-" evidence="5"/>
<dbReference type="Pfam" id="PF06441">
    <property type="entry name" value="EHN"/>
    <property type="match status" value="1"/>
</dbReference>
<protein>
    <submittedName>
        <fullName evidence="5">Epoxide hydrolase family protein</fullName>
        <ecNumber evidence="5">3.-.-.-</ecNumber>
    </submittedName>
</protein>
<keyword evidence="2" id="KW-0058">Aromatic hydrocarbons catabolism</keyword>
<gene>
    <name evidence="5" type="ORF">ACFQPE_15735</name>
</gene>
<dbReference type="PRINTS" id="PR00412">
    <property type="entry name" value="EPOXHYDRLASE"/>
</dbReference>
<dbReference type="PIRSF" id="PIRSF001112">
    <property type="entry name" value="Epoxide_hydrolase"/>
    <property type="match status" value="1"/>
</dbReference>
<evidence type="ECO:0000313" key="6">
    <source>
        <dbReference type="Proteomes" id="UP001596547"/>
    </source>
</evidence>
<dbReference type="EMBL" id="JBHTBF010000003">
    <property type="protein sequence ID" value="MFC7318234.1"/>
    <property type="molecule type" value="Genomic_DNA"/>
</dbReference>
<dbReference type="SUPFAM" id="SSF53474">
    <property type="entry name" value="alpha/beta-Hydrolases"/>
    <property type="match status" value="1"/>
</dbReference>
<accession>A0ABD6AE14</accession>
<keyword evidence="6" id="KW-1185">Reference proteome</keyword>
<evidence type="ECO:0000256" key="3">
    <source>
        <dbReference type="ARBA" id="ARBA00022801"/>
    </source>
</evidence>
<dbReference type="GO" id="GO:0016787">
    <property type="term" value="F:hydrolase activity"/>
    <property type="evidence" value="ECO:0007669"/>
    <property type="project" value="UniProtKB-KW"/>
</dbReference>
<organism evidence="5 6">
    <name type="scientific">Halomarina halobia</name>
    <dbReference type="NCBI Taxonomy" id="3033386"/>
    <lineage>
        <taxon>Archaea</taxon>
        <taxon>Methanobacteriati</taxon>
        <taxon>Methanobacteriota</taxon>
        <taxon>Stenosarchaea group</taxon>
        <taxon>Halobacteria</taxon>
        <taxon>Halobacteriales</taxon>
        <taxon>Natronomonadaceae</taxon>
        <taxon>Halomarina</taxon>
    </lineage>
</organism>
<dbReference type="Proteomes" id="UP001596547">
    <property type="component" value="Unassembled WGS sequence"/>
</dbReference>
<evidence type="ECO:0000256" key="2">
    <source>
        <dbReference type="ARBA" id="ARBA00022797"/>
    </source>
</evidence>
<dbReference type="RefSeq" id="WP_276305970.1">
    <property type="nucleotide sequence ID" value="NZ_CP119993.1"/>
</dbReference>
<dbReference type="PANTHER" id="PTHR21661">
    <property type="entry name" value="EPOXIDE HYDROLASE 1-RELATED"/>
    <property type="match status" value="1"/>
</dbReference>
<dbReference type="AlphaFoldDB" id="A0ABD6AE14"/>
<keyword evidence="3 5" id="KW-0378">Hydrolase</keyword>
<evidence type="ECO:0000256" key="1">
    <source>
        <dbReference type="ARBA" id="ARBA00010088"/>
    </source>
</evidence>
<evidence type="ECO:0000313" key="5">
    <source>
        <dbReference type="EMBL" id="MFC7318234.1"/>
    </source>
</evidence>
<proteinExistence type="inferred from homology"/>
<evidence type="ECO:0000259" key="4">
    <source>
        <dbReference type="Pfam" id="PF06441"/>
    </source>
</evidence>
<dbReference type="PANTHER" id="PTHR21661:SF35">
    <property type="entry name" value="EPOXIDE HYDROLASE"/>
    <property type="match status" value="1"/>
</dbReference>
<dbReference type="InterPro" id="IPR010497">
    <property type="entry name" value="Epoxide_hydro_N"/>
</dbReference>
<comment type="similarity">
    <text evidence="1">Belongs to the peptidase S33 family.</text>
</comment>
<dbReference type="GeneID" id="79317593"/>
<sequence length="397" mass="44201">MAAEEDSIRPFEVDVSDEAVADLRERLANARWPDDPPVDGWGYGTDPTYLKTLCEYWREEFDWAAFERRLNRFDQFTTNVDGQRIHFYHVRSPEPDAVPLLLSHGWPGSVAEFLDVLGPLSDPAAHGGDVGDAFHVVAPSLPGYGFSGPTDEPGYDARRIADAFDDLMDRLGYDRYVAQGGDWGALITAILGATRPDRVAAIHANLLFVAPSQFDDPTGMLDEDGMADYRATKAAREGETGYQAIQSTKPQTLAYGLTDSPVGLAAWIVEKFRTWSDCDGDVESSFERDRLLDNLSVYWLTGTINSSIRLYYETEFAKAVPESVDVPTGHARYPVEVSRTPRAWADAVYDIDHWVDMPEGGHFAAMEVPDLFVDDLREFFADHREVDGADAEDDRAA</sequence>
<dbReference type="Gene3D" id="3.40.50.1820">
    <property type="entry name" value="alpha/beta hydrolase"/>
    <property type="match status" value="1"/>
</dbReference>